<organism evidence="2 3">
    <name type="scientific">Symbiodinium pilosum</name>
    <name type="common">Dinoflagellate</name>
    <dbReference type="NCBI Taxonomy" id="2952"/>
    <lineage>
        <taxon>Eukaryota</taxon>
        <taxon>Sar</taxon>
        <taxon>Alveolata</taxon>
        <taxon>Dinophyceae</taxon>
        <taxon>Suessiales</taxon>
        <taxon>Symbiodiniaceae</taxon>
        <taxon>Symbiodinium</taxon>
    </lineage>
</organism>
<evidence type="ECO:0000313" key="3">
    <source>
        <dbReference type="Proteomes" id="UP000649617"/>
    </source>
</evidence>
<sequence length="357" mass="38879">MTTLHEYHPVAEASLCSEDFLLGADTSPGRIQYVGSGRGAFAKVDDVKYVGEGRGDFDVVKEPSGRCLTLLCWFCCGGSLIAVFIAAVITSRNLQHLRDEPVTRYSCYTSDGSIPPPDAQMLQSWSVPHRIWCCDNVGVGCQPSTSLTTTPVPTTWIMVPVPDFHAGFMAPTAPGGPPATPFAMTFHCHVGVPSLWSKTQQDFCCERVKIGCQETATIPPEPDCVVSAANDPSAWPASKRLWCCQNHETGCVQDGSFTCNEGDESTWAEEQKAYCCTTAGLGCTTALPMDGEMYDCTEGYANWPEWPADKQSWCCTHHSRACAASDATQYDCSTLETSWDTVQKEWCCTHHGKGCTE</sequence>
<keyword evidence="1" id="KW-1133">Transmembrane helix</keyword>
<feature type="transmembrane region" description="Helical" evidence="1">
    <location>
        <begin position="68"/>
        <end position="89"/>
    </location>
</feature>
<evidence type="ECO:0000313" key="2">
    <source>
        <dbReference type="EMBL" id="CAE7702927.1"/>
    </source>
</evidence>
<gene>
    <name evidence="2" type="ORF">SPIL2461_LOCUS19792</name>
</gene>
<dbReference type="EMBL" id="CAJNIZ010044847">
    <property type="protein sequence ID" value="CAE7702927.1"/>
    <property type="molecule type" value="Genomic_DNA"/>
</dbReference>
<keyword evidence="3" id="KW-1185">Reference proteome</keyword>
<dbReference type="Proteomes" id="UP000649617">
    <property type="component" value="Unassembled WGS sequence"/>
</dbReference>
<comment type="caution">
    <text evidence="2">The sequence shown here is derived from an EMBL/GenBank/DDBJ whole genome shotgun (WGS) entry which is preliminary data.</text>
</comment>
<accession>A0A812WWY8</accession>
<dbReference type="AlphaFoldDB" id="A0A812WWY8"/>
<evidence type="ECO:0000256" key="1">
    <source>
        <dbReference type="SAM" id="Phobius"/>
    </source>
</evidence>
<reference evidence="2" key="1">
    <citation type="submission" date="2021-02" db="EMBL/GenBank/DDBJ databases">
        <authorList>
            <person name="Dougan E. K."/>
            <person name="Rhodes N."/>
            <person name="Thang M."/>
            <person name="Chan C."/>
        </authorList>
    </citation>
    <scope>NUCLEOTIDE SEQUENCE</scope>
</reference>
<name>A0A812WWY8_SYMPI</name>
<dbReference type="OrthoDB" id="442592at2759"/>
<proteinExistence type="predicted"/>
<keyword evidence="1" id="KW-0812">Transmembrane</keyword>
<protein>
    <submittedName>
        <fullName evidence="2">Uncharacterized protein</fullName>
    </submittedName>
</protein>
<keyword evidence="1" id="KW-0472">Membrane</keyword>